<dbReference type="InterPro" id="IPR027417">
    <property type="entry name" value="P-loop_NTPase"/>
</dbReference>
<evidence type="ECO:0000256" key="2">
    <source>
        <dbReference type="ARBA" id="ARBA00022448"/>
    </source>
</evidence>
<keyword evidence="7 8" id="KW-0472">Membrane</keyword>
<evidence type="ECO:0000259" key="9">
    <source>
        <dbReference type="PROSITE" id="PS50893"/>
    </source>
</evidence>
<dbReference type="PROSITE" id="PS00211">
    <property type="entry name" value="ABC_TRANSPORTER_1"/>
    <property type="match status" value="1"/>
</dbReference>
<dbReference type="InterPro" id="IPR017871">
    <property type="entry name" value="ABC_transporter-like_CS"/>
</dbReference>
<dbReference type="PROSITE" id="PS50929">
    <property type="entry name" value="ABC_TM1F"/>
    <property type="match status" value="1"/>
</dbReference>
<evidence type="ECO:0000256" key="4">
    <source>
        <dbReference type="ARBA" id="ARBA00022741"/>
    </source>
</evidence>
<dbReference type="FunFam" id="3.40.50.300:FF:000287">
    <property type="entry name" value="Multidrug ABC transporter ATP-binding protein"/>
    <property type="match status" value="1"/>
</dbReference>
<dbReference type="Pfam" id="PF00664">
    <property type="entry name" value="ABC_membrane"/>
    <property type="match status" value="1"/>
</dbReference>
<keyword evidence="12" id="KW-1185">Reference proteome</keyword>
<evidence type="ECO:0000313" key="11">
    <source>
        <dbReference type="EMBL" id="SDC23399.1"/>
    </source>
</evidence>
<keyword evidence="4" id="KW-0547">Nucleotide-binding</keyword>
<dbReference type="Pfam" id="PF00005">
    <property type="entry name" value="ABC_tran"/>
    <property type="match status" value="1"/>
</dbReference>
<feature type="transmembrane region" description="Helical" evidence="8">
    <location>
        <begin position="42"/>
        <end position="70"/>
    </location>
</feature>
<dbReference type="InterPro" id="IPR039421">
    <property type="entry name" value="Type_1_exporter"/>
</dbReference>
<evidence type="ECO:0000256" key="7">
    <source>
        <dbReference type="ARBA" id="ARBA00023136"/>
    </source>
</evidence>
<evidence type="ECO:0000256" key="1">
    <source>
        <dbReference type="ARBA" id="ARBA00004651"/>
    </source>
</evidence>
<organism evidence="11 12">
    <name type="scientific">Shouchella lonarensis</name>
    <dbReference type="NCBI Taxonomy" id="1464122"/>
    <lineage>
        <taxon>Bacteria</taxon>
        <taxon>Bacillati</taxon>
        <taxon>Bacillota</taxon>
        <taxon>Bacilli</taxon>
        <taxon>Bacillales</taxon>
        <taxon>Bacillaceae</taxon>
        <taxon>Shouchella</taxon>
    </lineage>
</organism>
<evidence type="ECO:0000256" key="8">
    <source>
        <dbReference type="SAM" id="Phobius"/>
    </source>
</evidence>
<dbReference type="InterPro" id="IPR003439">
    <property type="entry name" value="ABC_transporter-like_ATP-bd"/>
</dbReference>
<dbReference type="CDD" id="cd18545">
    <property type="entry name" value="ABC_6TM_YknV_like"/>
    <property type="match status" value="1"/>
</dbReference>
<dbReference type="AlphaFoldDB" id="A0A1G6JX92"/>
<evidence type="ECO:0000313" key="12">
    <source>
        <dbReference type="Proteomes" id="UP000242662"/>
    </source>
</evidence>
<dbReference type="Gene3D" id="3.40.50.300">
    <property type="entry name" value="P-loop containing nucleotide triphosphate hydrolases"/>
    <property type="match status" value="1"/>
</dbReference>
<dbReference type="GO" id="GO:0015421">
    <property type="term" value="F:ABC-type oligopeptide transporter activity"/>
    <property type="evidence" value="ECO:0007669"/>
    <property type="project" value="TreeGrafter"/>
</dbReference>
<dbReference type="GO" id="GO:0005524">
    <property type="term" value="F:ATP binding"/>
    <property type="evidence" value="ECO:0007669"/>
    <property type="project" value="UniProtKB-KW"/>
</dbReference>
<accession>A0A1G6JX92</accession>
<feature type="transmembrane region" description="Helical" evidence="8">
    <location>
        <begin position="298"/>
        <end position="315"/>
    </location>
</feature>
<feature type="transmembrane region" description="Helical" evidence="8">
    <location>
        <begin position="82"/>
        <end position="102"/>
    </location>
</feature>
<dbReference type="Gene3D" id="1.20.1560.10">
    <property type="entry name" value="ABC transporter type 1, transmembrane domain"/>
    <property type="match status" value="1"/>
</dbReference>
<dbReference type="SUPFAM" id="SSF90123">
    <property type="entry name" value="ABC transporter transmembrane region"/>
    <property type="match status" value="1"/>
</dbReference>
<evidence type="ECO:0000256" key="5">
    <source>
        <dbReference type="ARBA" id="ARBA00022840"/>
    </source>
</evidence>
<feature type="transmembrane region" description="Helical" evidence="8">
    <location>
        <begin position="272"/>
        <end position="292"/>
    </location>
</feature>
<comment type="subcellular location">
    <subcellularLocation>
        <location evidence="1">Cell membrane</location>
        <topology evidence="1">Multi-pass membrane protein</topology>
    </subcellularLocation>
</comment>
<proteinExistence type="predicted"/>
<keyword evidence="6 8" id="KW-1133">Transmembrane helix</keyword>
<dbReference type="RefSeq" id="WP_090775739.1">
    <property type="nucleotide sequence ID" value="NZ_FMYM01000006.1"/>
</dbReference>
<evidence type="ECO:0000256" key="3">
    <source>
        <dbReference type="ARBA" id="ARBA00022692"/>
    </source>
</evidence>
<dbReference type="Proteomes" id="UP000242662">
    <property type="component" value="Unassembled WGS sequence"/>
</dbReference>
<dbReference type="InterPro" id="IPR011527">
    <property type="entry name" value="ABC1_TM_dom"/>
</dbReference>
<keyword evidence="5 11" id="KW-0067">ATP-binding</keyword>
<dbReference type="PROSITE" id="PS50893">
    <property type="entry name" value="ABC_TRANSPORTER_2"/>
    <property type="match status" value="1"/>
</dbReference>
<dbReference type="EMBL" id="FMYM01000006">
    <property type="protein sequence ID" value="SDC23399.1"/>
    <property type="molecule type" value="Genomic_DNA"/>
</dbReference>
<sequence length="605" mass="68221">MEKTVKNKSRFHYPVEQVIEKPFNWKQLLRLLAFVKPYAKTLLPITIVMMLLATAVRLAIPIFIGVFAIGQVEKGLATGPDMVFYAAIVLGLYVLNMVANMLRIRWMNRLGQYVIFDIRKKLFNHIQHLSHRFFDQRSAGSILVRVINDVNSLQDLFTNGVVNLLMDIVMLIGIVVILFTLSPQLALVILIILPIMFFISTKLRRKIRRAWQTVRIRQSRLNSHLNESIQGIRVTQAYAQEQENMAFFDDVNTQTYKSWQHATKMNALFRPFVEMASALGGAILIWYGAYLIQSDTNPLTLGVFVSFAFYVGMFWEPISRLGQVYNQLLVGMASSERIFEFLDEKPNVEDKQDAKRLTNVEGEVVFRDVTFAYDARRPALKGINLTFAAGKTTALVGHTGSGKSTIVNLMSRFYDPTSGTILLDGTDLKEIRLADVRASVSYVLQDTFIFAGTIMDNIRFGRPDATEEDIIAAAKAVGADDFIRKLADGYHTEVEEQGSVLSVGERQLLSFARALLANPHILILDEATANIDTETELKIQAGLKTLLAGRTAIMIAHRLSTIREADHIIVLENGQVIEEGTHQQLREKKGMYDGFIRSQHEALQT</sequence>
<feature type="domain" description="ABC transporter" evidence="9">
    <location>
        <begin position="364"/>
        <end position="598"/>
    </location>
</feature>
<gene>
    <name evidence="11" type="ORF">SAMN05421737_106123</name>
</gene>
<dbReference type="SUPFAM" id="SSF52540">
    <property type="entry name" value="P-loop containing nucleoside triphosphate hydrolases"/>
    <property type="match status" value="1"/>
</dbReference>
<dbReference type="CDD" id="cd03254">
    <property type="entry name" value="ABCC_Glucan_exporter_like"/>
    <property type="match status" value="1"/>
</dbReference>
<dbReference type="OrthoDB" id="9770415at2"/>
<keyword evidence="2" id="KW-0813">Transport</keyword>
<protein>
    <submittedName>
        <fullName evidence="11">ATP-binding cassette, subfamily B</fullName>
    </submittedName>
</protein>
<dbReference type="PANTHER" id="PTHR43394">
    <property type="entry name" value="ATP-DEPENDENT PERMEASE MDL1, MITOCHONDRIAL"/>
    <property type="match status" value="1"/>
</dbReference>
<dbReference type="PANTHER" id="PTHR43394:SF1">
    <property type="entry name" value="ATP-BINDING CASSETTE SUB-FAMILY B MEMBER 10, MITOCHONDRIAL"/>
    <property type="match status" value="1"/>
</dbReference>
<reference evidence="12" key="1">
    <citation type="submission" date="2016-09" db="EMBL/GenBank/DDBJ databases">
        <authorList>
            <person name="Varghese N."/>
            <person name="Submissions S."/>
        </authorList>
    </citation>
    <scope>NUCLEOTIDE SEQUENCE [LARGE SCALE GENOMIC DNA]</scope>
    <source>
        <strain evidence="12">25nlg</strain>
    </source>
</reference>
<name>A0A1G6JX92_9BACI</name>
<feature type="transmembrane region" description="Helical" evidence="8">
    <location>
        <begin position="185"/>
        <end position="203"/>
    </location>
</feature>
<dbReference type="STRING" id="1464122.SAMN05421737_106123"/>
<dbReference type="InterPro" id="IPR036640">
    <property type="entry name" value="ABC1_TM_sf"/>
</dbReference>
<dbReference type="GO" id="GO:0016887">
    <property type="term" value="F:ATP hydrolysis activity"/>
    <property type="evidence" value="ECO:0007669"/>
    <property type="project" value="InterPro"/>
</dbReference>
<feature type="domain" description="ABC transmembrane type-1" evidence="10">
    <location>
        <begin position="45"/>
        <end position="328"/>
    </location>
</feature>
<dbReference type="SMART" id="SM00382">
    <property type="entry name" value="AAA"/>
    <property type="match status" value="1"/>
</dbReference>
<dbReference type="InterPro" id="IPR003593">
    <property type="entry name" value="AAA+_ATPase"/>
</dbReference>
<feature type="transmembrane region" description="Helical" evidence="8">
    <location>
        <begin position="161"/>
        <end position="179"/>
    </location>
</feature>
<evidence type="ECO:0000256" key="6">
    <source>
        <dbReference type="ARBA" id="ARBA00022989"/>
    </source>
</evidence>
<keyword evidence="3 8" id="KW-0812">Transmembrane</keyword>
<dbReference type="GO" id="GO:0005886">
    <property type="term" value="C:plasma membrane"/>
    <property type="evidence" value="ECO:0007669"/>
    <property type="project" value="UniProtKB-SubCell"/>
</dbReference>
<evidence type="ECO:0000259" key="10">
    <source>
        <dbReference type="PROSITE" id="PS50929"/>
    </source>
</evidence>